<evidence type="ECO:0000259" key="9">
    <source>
        <dbReference type="Pfam" id="PF01915"/>
    </source>
</evidence>
<feature type="domain" description="Glycoside hydrolase family 3 C-terminal" evidence="9">
    <location>
        <begin position="408"/>
        <end position="561"/>
    </location>
</feature>
<dbReference type="InterPro" id="IPR050226">
    <property type="entry name" value="NagZ_Beta-hexosaminidase"/>
</dbReference>
<comment type="catalytic activity">
    <reaction evidence="1">
        <text>Hydrolysis of terminal non-reducing N-acetyl-D-hexosamine residues in N-acetyl-beta-D-hexosaminides.</text>
        <dbReference type="EC" id="3.2.1.52"/>
    </reaction>
</comment>
<dbReference type="InterPro" id="IPR002772">
    <property type="entry name" value="Glyco_hydro_3_C"/>
</dbReference>
<accession>A0A1I1BT17</accession>
<dbReference type="GO" id="GO:0005975">
    <property type="term" value="P:carbohydrate metabolic process"/>
    <property type="evidence" value="ECO:0007669"/>
    <property type="project" value="InterPro"/>
</dbReference>
<dbReference type="SUPFAM" id="SSF51445">
    <property type="entry name" value="(Trans)glycosidases"/>
    <property type="match status" value="1"/>
</dbReference>
<dbReference type="SUPFAM" id="SSF52279">
    <property type="entry name" value="Beta-D-glucan exohydrolase, C-terminal domain"/>
    <property type="match status" value="1"/>
</dbReference>
<dbReference type="Gene3D" id="3.40.50.1700">
    <property type="entry name" value="Glycoside hydrolase family 3 C-terminal domain"/>
    <property type="match status" value="1"/>
</dbReference>
<dbReference type="GO" id="GO:0009254">
    <property type="term" value="P:peptidoglycan turnover"/>
    <property type="evidence" value="ECO:0007669"/>
    <property type="project" value="TreeGrafter"/>
</dbReference>
<dbReference type="InterPro" id="IPR017853">
    <property type="entry name" value="GH"/>
</dbReference>
<comment type="similarity">
    <text evidence="2 6">Belongs to the glycosyl hydrolase 3 family.</text>
</comment>
<evidence type="ECO:0000256" key="1">
    <source>
        <dbReference type="ARBA" id="ARBA00001231"/>
    </source>
</evidence>
<evidence type="ECO:0000256" key="5">
    <source>
        <dbReference type="ARBA" id="ARBA00023295"/>
    </source>
</evidence>
<protein>
    <recommendedName>
        <fullName evidence="3">beta-N-acetylhexosaminidase</fullName>
        <ecNumber evidence="3">3.2.1.52</ecNumber>
    </recommendedName>
</protein>
<dbReference type="GO" id="GO:0004563">
    <property type="term" value="F:beta-N-acetylhexosaminidase activity"/>
    <property type="evidence" value="ECO:0007669"/>
    <property type="project" value="UniProtKB-EC"/>
</dbReference>
<dbReference type="Pfam" id="PF01915">
    <property type="entry name" value="Glyco_hydro_3_C"/>
    <property type="match status" value="1"/>
</dbReference>
<dbReference type="RefSeq" id="WP_245788611.1">
    <property type="nucleotide sequence ID" value="NZ_FOKG01000016.1"/>
</dbReference>
<organism evidence="10 11">
    <name type="scientific">Amycolatopsis marina</name>
    <dbReference type="NCBI Taxonomy" id="490629"/>
    <lineage>
        <taxon>Bacteria</taxon>
        <taxon>Bacillati</taxon>
        <taxon>Actinomycetota</taxon>
        <taxon>Actinomycetes</taxon>
        <taxon>Pseudonocardiales</taxon>
        <taxon>Pseudonocardiaceae</taxon>
        <taxon>Amycolatopsis</taxon>
    </lineage>
</organism>
<dbReference type="EMBL" id="FOKG01000016">
    <property type="protein sequence ID" value="SFB52962.1"/>
    <property type="molecule type" value="Genomic_DNA"/>
</dbReference>
<evidence type="ECO:0000256" key="6">
    <source>
        <dbReference type="RuleBase" id="RU361161"/>
    </source>
</evidence>
<dbReference type="AlphaFoldDB" id="A0A1I1BT17"/>
<evidence type="ECO:0000256" key="7">
    <source>
        <dbReference type="SAM" id="SignalP"/>
    </source>
</evidence>
<sequence>MRSGSSVAALAIVALTAGGVAAPAIASPPDDMPVPACAGVARSTLAQMSLKHRIGQLVMSQPSSGGSMPGDGVRRQIEEWGFGSWIIQNRGGAADNVARYTNQMQSWAAESGTGVPLLIGADMENGAEQQVPDATPIAYPMGLGATRNVEDSATAGEITGAEAAAMGVNWNFMPVADVNTNPANPVIGVRSFGEDPDLVAEHVTAYAVAQQEENVLASAKHFPGHGDTATDSHLDLPTVTFDRQTLEQVHLKPFQHAIDAGLDSIMTSHVVVEAVDDELPATLSHDVLTGLLRQDMGFDGLVITDGMGMRAISERWGTGDAAVMAIEAGADVILAGDTAEVTAKAIYDSVISGRIPGSRIDESVLRILRTKCDYGLFTDRWADPRSADEVAGSARHMAEATRIGQRSITMVKNDDLLPLAGSDADVAVVGPEQAEELAANLAGRGLSVTATETPRRPGAEAIDDAADRARQSDVAIALTYTFSSMPPEQQELVDALIANGKPVVAVSLGIPYDLAGTEQAGAAIATYALNVNAVLPETVLTGLADVLVGDASPEGRLPVTIGGLYPYGTGLSY</sequence>
<evidence type="ECO:0000256" key="4">
    <source>
        <dbReference type="ARBA" id="ARBA00022801"/>
    </source>
</evidence>
<feature type="chain" id="PRO_5017181206" description="beta-N-acetylhexosaminidase" evidence="7">
    <location>
        <begin position="27"/>
        <end position="573"/>
    </location>
</feature>
<evidence type="ECO:0000259" key="8">
    <source>
        <dbReference type="Pfam" id="PF00933"/>
    </source>
</evidence>
<feature type="domain" description="Glycoside hydrolase family 3 N-terminal" evidence="8">
    <location>
        <begin position="50"/>
        <end position="369"/>
    </location>
</feature>
<evidence type="ECO:0000256" key="2">
    <source>
        <dbReference type="ARBA" id="ARBA00005336"/>
    </source>
</evidence>
<dbReference type="InterPro" id="IPR036881">
    <property type="entry name" value="Glyco_hydro_3_C_sf"/>
</dbReference>
<dbReference type="PROSITE" id="PS00775">
    <property type="entry name" value="GLYCOSYL_HYDROL_F3"/>
    <property type="match status" value="1"/>
</dbReference>
<dbReference type="Gene3D" id="3.20.20.300">
    <property type="entry name" value="Glycoside hydrolase, family 3, N-terminal domain"/>
    <property type="match status" value="1"/>
</dbReference>
<dbReference type="PANTHER" id="PTHR30480">
    <property type="entry name" value="BETA-HEXOSAMINIDASE-RELATED"/>
    <property type="match status" value="1"/>
</dbReference>
<dbReference type="STRING" id="490629.SAMN05216266_116116"/>
<dbReference type="PRINTS" id="PR00133">
    <property type="entry name" value="GLHYDRLASE3"/>
</dbReference>
<dbReference type="Pfam" id="PF00933">
    <property type="entry name" value="Glyco_hydro_3"/>
    <property type="match status" value="1"/>
</dbReference>
<dbReference type="EC" id="3.2.1.52" evidence="3"/>
<evidence type="ECO:0000256" key="3">
    <source>
        <dbReference type="ARBA" id="ARBA00012663"/>
    </source>
</evidence>
<keyword evidence="11" id="KW-1185">Reference proteome</keyword>
<keyword evidence="7" id="KW-0732">Signal</keyword>
<dbReference type="Proteomes" id="UP000243799">
    <property type="component" value="Unassembled WGS sequence"/>
</dbReference>
<keyword evidence="4 6" id="KW-0378">Hydrolase</keyword>
<reference evidence="11" key="1">
    <citation type="submission" date="2016-10" db="EMBL/GenBank/DDBJ databases">
        <authorList>
            <person name="Varghese N."/>
            <person name="Submissions S."/>
        </authorList>
    </citation>
    <scope>NUCLEOTIDE SEQUENCE [LARGE SCALE GENOMIC DNA]</scope>
    <source>
        <strain evidence="11">CGMCC 4.3568</strain>
    </source>
</reference>
<proteinExistence type="inferred from homology"/>
<keyword evidence="5 6" id="KW-0326">Glycosidase</keyword>
<name>A0A1I1BT17_9PSEU</name>
<gene>
    <name evidence="10" type="ORF">SAMN05216266_116116</name>
</gene>
<dbReference type="InterPro" id="IPR036962">
    <property type="entry name" value="Glyco_hydro_3_N_sf"/>
</dbReference>
<dbReference type="InterPro" id="IPR019800">
    <property type="entry name" value="Glyco_hydro_3_AS"/>
</dbReference>
<feature type="signal peptide" evidence="7">
    <location>
        <begin position="1"/>
        <end position="26"/>
    </location>
</feature>
<dbReference type="InterPro" id="IPR001764">
    <property type="entry name" value="Glyco_hydro_3_N"/>
</dbReference>
<evidence type="ECO:0000313" key="11">
    <source>
        <dbReference type="Proteomes" id="UP000243799"/>
    </source>
</evidence>
<evidence type="ECO:0000313" key="10">
    <source>
        <dbReference type="EMBL" id="SFB52962.1"/>
    </source>
</evidence>
<dbReference type="PANTHER" id="PTHR30480:SF13">
    <property type="entry name" value="BETA-HEXOSAMINIDASE"/>
    <property type="match status" value="1"/>
</dbReference>